<dbReference type="EMBL" id="BMAV01021463">
    <property type="protein sequence ID" value="GFY75532.1"/>
    <property type="molecule type" value="Genomic_DNA"/>
</dbReference>
<protein>
    <submittedName>
        <fullName evidence="1">Uncharacterized protein</fullName>
    </submittedName>
</protein>
<comment type="caution">
    <text evidence="1">The sequence shown here is derived from an EMBL/GenBank/DDBJ whole genome shotgun (WGS) entry which is preliminary data.</text>
</comment>
<organism evidence="1 2">
    <name type="scientific">Trichonephila inaurata madagascariensis</name>
    <dbReference type="NCBI Taxonomy" id="2747483"/>
    <lineage>
        <taxon>Eukaryota</taxon>
        <taxon>Metazoa</taxon>
        <taxon>Ecdysozoa</taxon>
        <taxon>Arthropoda</taxon>
        <taxon>Chelicerata</taxon>
        <taxon>Arachnida</taxon>
        <taxon>Araneae</taxon>
        <taxon>Araneomorphae</taxon>
        <taxon>Entelegynae</taxon>
        <taxon>Araneoidea</taxon>
        <taxon>Nephilidae</taxon>
        <taxon>Trichonephila</taxon>
        <taxon>Trichonephila inaurata</taxon>
    </lineage>
</organism>
<dbReference type="Proteomes" id="UP000886998">
    <property type="component" value="Unassembled WGS sequence"/>
</dbReference>
<evidence type="ECO:0000313" key="1">
    <source>
        <dbReference type="EMBL" id="GFY75532.1"/>
    </source>
</evidence>
<reference evidence="1" key="1">
    <citation type="submission" date="2020-08" db="EMBL/GenBank/DDBJ databases">
        <title>Multicomponent nature underlies the extraordinary mechanical properties of spider dragline silk.</title>
        <authorList>
            <person name="Kono N."/>
            <person name="Nakamura H."/>
            <person name="Mori M."/>
            <person name="Yoshida Y."/>
            <person name="Ohtoshi R."/>
            <person name="Malay A.D."/>
            <person name="Moran D.A.P."/>
            <person name="Tomita M."/>
            <person name="Numata K."/>
            <person name="Arakawa K."/>
        </authorList>
    </citation>
    <scope>NUCLEOTIDE SEQUENCE</scope>
</reference>
<name>A0A8X7CSX9_9ARAC</name>
<dbReference type="AlphaFoldDB" id="A0A8X7CSX9"/>
<keyword evidence="2" id="KW-1185">Reference proteome</keyword>
<evidence type="ECO:0000313" key="2">
    <source>
        <dbReference type="Proteomes" id="UP000886998"/>
    </source>
</evidence>
<gene>
    <name evidence="1" type="ORF">TNIN_105511</name>
</gene>
<accession>A0A8X7CSX9</accession>
<proteinExistence type="predicted"/>
<sequence length="88" mass="9654">MQAQPAIPVAVIFLITQSHGESERVPKTWEQKPEYHVGKLRIPDKWETELLPLVSGIRSGVKRSGGSLLGWEKMSVRTCARAGSIDGG</sequence>